<keyword evidence="3" id="KW-0963">Cytoplasm</keyword>
<comment type="caution">
    <text evidence="3">Lacks conserved residue(s) required for the propagation of feature annotation.</text>
</comment>
<dbReference type="InterPro" id="IPR003697">
    <property type="entry name" value="Maf-like"/>
</dbReference>
<evidence type="ECO:0000313" key="4">
    <source>
        <dbReference type="EMBL" id="APM38246.1"/>
    </source>
</evidence>
<dbReference type="GO" id="GO:0009117">
    <property type="term" value="P:nucleotide metabolic process"/>
    <property type="evidence" value="ECO:0007669"/>
    <property type="project" value="UniProtKB-KW"/>
</dbReference>
<evidence type="ECO:0000256" key="2">
    <source>
        <dbReference type="ARBA" id="ARBA00022801"/>
    </source>
</evidence>
<comment type="catalytic activity">
    <reaction evidence="3">
        <text>dTTP + H2O = dTMP + diphosphate + H(+)</text>
        <dbReference type="Rhea" id="RHEA:28534"/>
        <dbReference type="ChEBI" id="CHEBI:15377"/>
        <dbReference type="ChEBI" id="CHEBI:15378"/>
        <dbReference type="ChEBI" id="CHEBI:33019"/>
        <dbReference type="ChEBI" id="CHEBI:37568"/>
        <dbReference type="ChEBI" id="CHEBI:63528"/>
        <dbReference type="EC" id="3.6.1.9"/>
    </reaction>
</comment>
<accession>A0A1L5F5E8</accession>
<dbReference type="AlphaFoldDB" id="A0A1L5F5E8"/>
<reference evidence="4 5" key="1">
    <citation type="submission" date="2016-12" db="EMBL/GenBank/DDBJ databases">
        <title>Complete genome sequence of Clostridium kluyveri JZZ isolated from the pit mud of a Chinese flavor liquor-making factory.</title>
        <authorList>
            <person name="Wang Y."/>
        </authorList>
    </citation>
    <scope>NUCLEOTIDE SEQUENCE [LARGE SCALE GENOMIC DNA]</scope>
    <source>
        <strain evidence="4 5">JZZ</strain>
    </source>
</reference>
<keyword evidence="3" id="KW-0546">Nucleotide metabolism</keyword>
<dbReference type="NCBIfam" id="NF000867">
    <property type="entry name" value="PRK00078.1"/>
    <property type="match status" value="1"/>
</dbReference>
<comment type="function">
    <text evidence="3">Nucleoside triphosphate pyrophosphatase that hydrolyzes dTTP and UTP. May have a dual role in cell division arrest and in preventing the incorporation of modified nucleotides into cellular nucleic acids.</text>
</comment>
<evidence type="ECO:0000256" key="3">
    <source>
        <dbReference type="HAMAP-Rule" id="MF_00528"/>
    </source>
</evidence>
<protein>
    <recommendedName>
        <fullName evidence="3">dTTP/UTP pyrophosphatase</fullName>
        <shortName evidence="3">dTTPase/UTPase</shortName>
        <ecNumber evidence="3">3.6.1.9</ecNumber>
    </recommendedName>
    <alternativeName>
        <fullName evidence="3">Nucleoside triphosphate pyrophosphatase</fullName>
    </alternativeName>
    <alternativeName>
        <fullName evidence="3">Nucleotide pyrophosphatase</fullName>
        <shortName evidence="3">Nucleotide PPase</shortName>
    </alternativeName>
</protein>
<sequence>MKIVLASASSRRRQLLSRLIENFQVVASDFDEDSVVFQGRCESYVMELAEGKAKDVCRKLTDESSIVIGCDTAVFLRGKVMGKPRDIQEAFHMLKALSGNEHDVYSGIAIIDKALHKTVKSFVRTTVKFSEIDERCIRNYLKKEEYKDKAGAYGIQGYGGVFVKEIHGCYYNVVGLPLNKLYNMLSGMGVNL</sequence>
<dbReference type="PANTHER" id="PTHR43213">
    <property type="entry name" value="BIFUNCTIONAL DTTP/UTP PYROPHOSPHATASE/METHYLTRANSFERASE PROTEIN-RELATED"/>
    <property type="match status" value="1"/>
</dbReference>
<feature type="active site" description="Proton acceptor" evidence="3">
    <location>
        <position position="71"/>
    </location>
</feature>
<evidence type="ECO:0000256" key="1">
    <source>
        <dbReference type="ARBA" id="ARBA00001968"/>
    </source>
</evidence>
<dbReference type="CDD" id="cd00555">
    <property type="entry name" value="Maf"/>
    <property type="match status" value="1"/>
</dbReference>
<feature type="site" description="Important for substrate specificity" evidence="3">
    <location>
        <position position="11"/>
    </location>
</feature>
<dbReference type="HAMAP" id="MF_00528">
    <property type="entry name" value="Maf"/>
    <property type="match status" value="1"/>
</dbReference>
<comment type="similarity">
    <text evidence="3">Belongs to the Maf family. YhdE subfamily.</text>
</comment>
<dbReference type="NCBIfam" id="TIGR00172">
    <property type="entry name" value="maf"/>
    <property type="match status" value="1"/>
</dbReference>
<dbReference type="Proteomes" id="UP000184604">
    <property type="component" value="Chromosome"/>
</dbReference>
<dbReference type="OrthoDB" id="9807767at2"/>
<keyword evidence="2 3" id="KW-0378">Hydrolase</keyword>
<dbReference type="RefSeq" id="WP_073537924.1">
    <property type="nucleotide sequence ID" value="NZ_CP018335.1"/>
</dbReference>
<proteinExistence type="inferred from homology"/>
<organism evidence="4 5">
    <name type="scientific">Clostridium kluyveri</name>
    <dbReference type="NCBI Taxonomy" id="1534"/>
    <lineage>
        <taxon>Bacteria</taxon>
        <taxon>Bacillati</taxon>
        <taxon>Bacillota</taxon>
        <taxon>Clostridia</taxon>
        <taxon>Eubacteriales</taxon>
        <taxon>Clostridiaceae</taxon>
        <taxon>Clostridium</taxon>
    </lineage>
</organism>
<comment type="catalytic activity">
    <reaction evidence="3">
        <text>UTP + H2O = UMP + diphosphate + H(+)</text>
        <dbReference type="Rhea" id="RHEA:29395"/>
        <dbReference type="ChEBI" id="CHEBI:15377"/>
        <dbReference type="ChEBI" id="CHEBI:15378"/>
        <dbReference type="ChEBI" id="CHEBI:33019"/>
        <dbReference type="ChEBI" id="CHEBI:46398"/>
        <dbReference type="ChEBI" id="CHEBI:57865"/>
        <dbReference type="EC" id="3.6.1.9"/>
    </reaction>
</comment>
<dbReference type="SUPFAM" id="SSF52972">
    <property type="entry name" value="ITPase-like"/>
    <property type="match status" value="1"/>
</dbReference>
<dbReference type="InterPro" id="IPR029001">
    <property type="entry name" value="ITPase-like_fam"/>
</dbReference>
<comment type="subcellular location">
    <subcellularLocation>
        <location evidence="3">Cytoplasm</location>
    </subcellularLocation>
</comment>
<dbReference type="Gene3D" id="3.90.950.10">
    <property type="match status" value="1"/>
</dbReference>
<dbReference type="GO" id="GO:0036218">
    <property type="term" value="F:dTTP diphosphatase activity"/>
    <property type="evidence" value="ECO:0007669"/>
    <property type="project" value="RHEA"/>
</dbReference>
<dbReference type="GO" id="GO:0005737">
    <property type="term" value="C:cytoplasm"/>
    <property type="evidence" value="ECO:0007669"/>
    <property type="project" value="UniProtKB-SubCell"/>
</dbReference>
<dbReference type="EC" id="3.6.1.9" evidence="3"/>
<gene>
    <name evidence="4" type="ORF">BS101_05575</name>
</gene>
<dbReference type="Pfam" id="PF02545">
    <property type="entry name" value="Maf"/>
    <property type="match status" value="1"/>
</dbReference>
<feature type="site" description="Important for substrate specificity" evidence="3">
    <location>
        <position position="72"/>
    </location>
</feature>
<comment type="cofactor">
    <cofactor evidence="1 3">
        <name>a divalent metal cation</name>
        <dbReference type="ChEBI" id="CHEBI:60240"/>
    </cofactor>
</comment>
<feature type="site" description="Important for substrate specificity" evidence="3">
    <location>
        <position position="156"/>
    </location>
</feature>
<dbReference type="PIRSF" id="PIRSF006305">
    <property type="entry name" value="Maf"/>
    <property type="match status" value="1"/>
</dbReference>
<evidence type="ECO:0000313" key="5">
    <source>
        <dbReference type="Proteomes" id="UP000184604"/>
    </source>
</evidence>
<dbReference type="EMBL" id="CP018335">
    <property type="protein sequence ID" value="APM38246.1"/>
    <property type="molecule type" value="Genomic_DNA"/>
</dbReference>
<dbReference type="PANTHER" id="PTHR43213:SF5">
    <property type="entry name" value="BIFUNCTIONAL DTTP_UTP PYROPHOSPHATASE_METHYLTRANSFERASE PROTEIN-RELATED"/>
    <property type="match status" value="1"/>
</dbReference>
<name>A0A1L5F5E8_CLOKL</name>
<dbReference type="GO" id="GO:0036221">
    <property type="term" value="F:UTP diphosphatase activity"/>
    <property type="evidence" value="ECO:0007669"/>
    <property type="project" value="RHEA"/>
</dbReference>